<evidence type="ECO:0000313" key="1">
    <source>
        <dbReference type="EMBL" id="GGH81159.1"/>
    </source>
</evidence>
<reference evidence="1" key="1">
    <citation type="journal article" date="2014" name="Int. J. Syst. Evol. Microbiol.">
        <title>Complete genome sequence of Corynebacterium casei LMG S-19264T (=DSM 44701T), isolated from a smear-ripened cheese.</title>
        <authorList>
            <consortium name="US DOE Joint Genome Institute (JGI-PGF)"/>
            <person name="Walter F."/>
            <person name="Albersmeier A."/>
            <person name="Kalinowski J."/>
            <person name="Ruckert C."/>
        </authorList>
    </citation>
    <scope>NUCLEOTIDE SEQUENCE</scope>
    <source>
        <strain evidence="1">CGMCC 1.12777</strain>
    </source>
</reference>
<gene>
    <name evidence="1" type="ORF">GCM10007096_18630</name>
</gene>
<protein>
    <submittedName>
        <fullName evidence="1">Nucleoside kinase</fullName>
    </submittedName>
</protein>
<accession>A0A8J3ELZ6</accession>
<dbReference type="Pfam" id="PF13238">
    <property type="entry name" value="AAA_18"/>
    <property type="match status" value="1"/>
</dbReference>
<name>A0A8J3ELZ6_9BACL</name>
<dbReference type="Proteomes" id="UP000656813">
    <property type="component" value="Unassembled WGS sequence"/>
</dbReference>
<sequence>MFNVCLNCGEYKVEKIIEVQDGQAFAECPECNYKHQFLQLPLFVITGASGSGKSTSAIYLSALTQDFVFMETDILWDNRFNTPENNYREYRELWLRMAKNISQSGKPVVLCGSAMPDQFENCTERRYFSDIFYLALVCEDKELTHRLNKRPSWRNSNDKKFIKDMISYNNWFIENGKKNDPIIELLDTTNISQKETAVKILNWATNKTK</sequence>
<dbReference type="AlphaFoldDB" id="A0A8J3ELZ6"/>
<keyword evidence="2" id="KW-1185">Reference proteome</keyword>
<dbReference type="SUPFAM" id="SSF52540">
    <property type="entry name" value="P-loop containing nucleoside triphosphate hydrolases"/>
    <property type="match status" value="1"/>
</dbReference>
<dbReference type="GO" id="GO:0016301">
    <property type="term" value="F:kinase activity"/>
    <property type="evidence" value="ECO:0007669"/>
    <property type="project" value="UniProtKB-KW"/>
</dbReference>
<dbReference type="Gene3D" id="3.40.50.300">
    <property type="entry name" value="P-loop containing nucleotide triphosphate hydrolases"/>
    <property type="match status" value="1"/>
</dbReference>
<keyword evidence="1" id="KW-0808">Transferase</keyword>
<proteinExistence type="predicted"/>
<dbReference type="EMBL" id="BMFV01000012">
    <property type="protein sequence ID" value="GGH81159.1"/>
    <property type="molecule type" value="Genomic_DNA"/>
</dbReference>
<dbReference type="RefSeq" id="WP_188497135.1">
    <property type="nucleotide sequence ID" value="NZ_BMFV01000012.1"/>
</dbReference>
<dbReference type="InterPro" id="IPR027417">
    <property type="entry name" value="P-loop_NTPase"/>
</dbReference>
<keyword evidence="1" id="KW-0418">Kinase</keyword>
<comment type="caution">
    <text evidence="1">The sequence shown here is derived from an EMBL/GenBank/DDBJ whole genome shotgun (WGS) entry which is preliminary data.</text>
</comment>
<evidence type="ECO:0000313" key="2">
    <source>
        <dbReference type="Proteomes" id="UP000656813"/>
    </source>
</evidence>
<organism evidence="1 2">
    <name type="scientific">Pullulanibacillus pueri</name>
    <dbReference type="NCBI Taxonomy" id="1437324"/>
    <lineage>
        <taxon>Bacteria</taxon>
        <taxon>Bacillati</taxon>
        <taxon>Bacillota</taxon>
        <taxon>Bacilli</taxon>
        <taxon>Bacillales</taxon>
        <taxon>Sporolactobacillaceae</taxon>
        <taxon>Pullulanibacillus</taxon>
    </lineage>
</organism>
<reference evidence="1" key="2">
    <citation type="submission" date="2020-09" db="EMBL/GenBank/DDBJ databases">
        <authorList>
            <person name="Sun Q."/>
            <person name="Zhou Y."/>
        </authorList>
    </citation>
    <scope>NUCLEOTIDE SEQUENCE</scope>
    <source>
        <strain evidence="1">CGMCC 1.12777</strain>
    </source>
</reference>